<keyword evidence="9" id="KW-1185">Reference proteome</keyword>
<name>A0A938Y2P9_9ACTN</name>
<sequence>MSAVQALRSFNRTYTRHIGALDDSFLGTGRPLAASRLLFEIGSAAPDGITVRELRTRLGLDSGQLSRMLRQLEADDLVTTAPDPADRRRRRVSLTQAGAAAYDDLERRAQRQAEGLLAPLTTRQQQRLGEALATADLLVRAARVRLQEVSPAHPSAEEAVRHYVAELDTRFPGGFATGGPDPAEPGATYVVATADGAPVAYGGIRPVPEVGPGAAEVKRMWVHGEWRGAGLGARMLRHLEDLAAQQGFGRVVLDTHATLTEAIALYERSDYRQVERYNDNPYAQVFFSKDL</sequence>
<dbReference type="RefSeq" id="WP_205292068.1">
    <property type="nucleotide sequence ID" value="NZ_CP074406.1"/>
</dbReference>
<evidence type="ECO:0000313" key="8">
    <source>
        <dbReference type="EMBL" id="MBM9460771.1"/>
    </source>
</evidence>
<evidence type="ECO:0000256" key="2">
    <source>
        <dbReference type="ARBA" id="ARBA00023015"/>
    </source>
</evidence>
<dbReference type="InterPro" id="IPR036388">
    <property type="entry name" value="WH-like_DNA-bd_sf"/>
</dbReference>
<dbReference type="InterPro" id="IPR000835">
    <property type="entry name" value="HTH_MarR-typ"/>
</dbReference>
<dbReference type="PROSITE" id="PS01117">
    <property type="entry name" value="HTH_MARR_1"/>
    <property type="match status" value="1"/>
</dbReference>
<dbReference type="CDD" id="cd04301">
    <property type="entry name" value="NAT_SF"/>
    <property type="match status" value="1"/>
</dbReference>
<dbReference type="InterPro" id="IPR036390">
    <property type="entry name" value="WH_DNA-bd_sf"/>
</dbReference>
<dbReference type="EMBL" id="JAERTX010000010">
    <property type="protein sequence ID" value="MBM9460771.1"/>
    <property type="molecule type" value="Genomic_DNA"/>
</dbReference>
<dbReference type="SUPFAM" id="SSF46785">
    <property type="entry name" value="Winged helix' DNA-binding domain"/>
    <property type="match status" value="1"/>
</dbReference>
<dbReference type="GO" id="GO:0003700">
    <property type="term" value="F:DNA-binding transcription factor activity"/>
    <property type="evidence" value="ECO:0007669"/>
    <property type="project" value="InterPro"/>
</dbReference>
<evidence type="ECO:0000256" key="4">
    <source>
        <dbReference type="ARBA" id="ARBA00023163"/>
    </source>
</evidence>
<dbReference type="PROSITE" id="PS51186">
    <property type="entry name" value="GNAT"/>
    <property type="match status" value="1"/>
</dbReference>
<keyword evidence="3" id="KW-0238">DNA-binding</keyword>
<dbReference type="Gene3D" id="1.10.10.10">
    <property type="entry name" value="Winged helix-like DNA-binding domain superfamily/Winged helix DNA-binding domain"/>
    <property type="match status" value="1"/>
</dbReference>
<accession>A0A938Y2P9</accession>
<dbReference type="Pfam" id="PF00583">
    <property type="entry name" value="Acetyltransf_1"/>
    <property type="match status" value="1"/>
</dbReference>
<dbReference type="InterPro" id="IPR000182">
    <property type="entry name" value="GNAT_dom"/>
</dbReference>
<dbReference type="InterPro" id="IPR050832">
    <property type="entry name" value="Bact_Acetyltransf"/>
</dbReference>
<reference evidence="8" key="1">
    <citation type="submission" date="2021-01" db="EMBL/GenBank/DDBJ databases">
        <title>Novel species in genus Nocardioides.</title>
        <authorList>
            <person name="Zhang G."/>
        </authorList>
    </citation>
    <scope>NUCLEOTIDE SEQUENCE</scope>
    <source>
        <strain evidence="8">Zg-536</strain>
    </source>
</reference>
<comment type="caution">
    <text evidence="8">The sequence shown here is derived from an EMBL/GenBank/DDBJ whole genome shotgun (WGS) entry which is preliminary data.</text>
</comment>
<protein>
    <submittedName>
        <fullName evidence="8">Bifunctional helix-turn-helix transcriptional regulator/GNAT family N-acetyltransferase</fullName>
    </submittedName>
</protein>
<dbReference type="SUPFAM" id="SSF55729">
    <property type="entry name" value="Acyl-CoA N-acyltransferases (Nat)"/>
    <property type="match status" value="1"/>
</dbReference>
<feature type="domain" description="N-acetyltransferase" evidence="7">
    <location>
        <begin position="147"/>
        <end position="291"/>
    </location>
</feature>
<keyword evidence="1" id="KW-0808">Transferase</keyword>
<keyword evidence="4" id="KW-0804">Transcription</keyword>
<dbReference type="GO" id="GO:0016747">
    <property type="term" value="F:acyltransferase activity, transferring groups other than amino-acyl groups"/>
    <property type="evidence" value="ECO:0007669"/>
    <property type="project" value="InterPro"/>
</dbReference>
<evidence type="ECO:0000256" key="3">
    <source>
        <dbReference type="ARBA" id="ARBA00023125"/>
    </source>
</evidence>
<dbReference type="PROSITE" id="PS50995">
    <property type="entry name" value="HTH_MARR_2"/>
    <property type="match status" value="1"/>
</dbReference>
<evidence type="ECO:0000256" key="5">
    <source>
        <dbReference type="ARBA" id="ARBA00023315"/>
    </source>
</evidence>
<dbReference type="InterPro" id="IPR016181">
    <property type="entry name" value="Acyl_CoA_acyltransferase"/>
</dbReference>
<gene>
    <name evidence="8" type="ORF">JK386_12735</name>
</gene>
<feature type="domain" description="HTH marR-type" evidence="6">
    <location>
        <begin position="1"/>
        <end position="143"/>
    </location>
</feature>
<organism evidence="8 9">
    <name type="scientific">Nocardioides faecalis</name>
    <dbReference type="NCBI Taxonomy" id="2803858"/>
    <lineage>
        <taxon>Bacteria</taxon>
        <taxon>Bacillati</taxon>
        <taxon>Actinomycetota</taxon>
        <taxon>Actinomycetes</taxon>
        <taxon>Propionibacteriales</taxon>
        <taxon>Nocardioidaceae</taxon>
        <taxon>Nocardioides</taxon>
    </lineage>
</organism>
<keyword evidence="2" id="KW-0805">Transcription regulation</keyword>
<evidence type="ECO:0000259" key="7">
    <source>
        <dbReference type="PROSITE" id="PS51186"/>
    </source>
</evidence>
<dbReference type="Pfam" id="PF12802">
    <property type="entry name" value="MarR_2"/>
    <property type="match status" value="1"/>
</dbReference>
<proteinExistence type="predicted"/>
<dbReference type="PANTHER" id="PTHR43877:SF2">
    <property type="entry name" value="AMINOALKYLPHOSPHONATE N-ACETYLTRANSFERASE-RELATED"/>
    <property type="match status" value="1"/>
</dbReference>
<evidence type="ECO:0000259" key="6">
    <source>
        <dbReference type="PROSITE" id="PS50995"/>
    </source>
</evidence>
<evidence type="ECO:0000313" key="9">
    <source>
        <dbReference type="Proteomes" id="UP000663791"/>
    </source>
</evidence>
<dbReference type="Gene3D" id="3.40.630.30">
    <property type="match status" value="1"/>
</dbReference>
<dbReference type="SMART" id="SM00347">
    <property type="entry name" value="HTH_MARR"/>
    <property type="match status" value="1"/>
</dbReference>
<evidence type="ECO:0000256" key="1">
    <source>
        <dbReference type="ARBA" id="ARBA00022679"/>
    </source>
</evidence>
<dbReference type="PANTHER" id="PTHR43877">
    <property type="entry name" value="AMINOALKYLPHOSPHONATE N-ACETYLTRANSFERASE-RELATED-RELATED"/>
    <property type="match status" value="1"/>
</dbReference>
<dbReference type="AlphaFoldDB" id="A0A938Y2P9"/>
<dbReference type="Proteomes" id="UP000663791">
    <property type="component" value="Unassembled WGS sequence"/>
</dbReference>
<dbReference type="GO" id="GO:0003677">
    <property type="term" value="F:DNA binding"/>
    <property type="evidence" value="ECO:0007669"/>
    <property type="project" value="UniProtKB-KW"/>
</dbReference>
<keyword evidence="5" id="KW-0012">Acyltransferase</keyword>
<dbReference type="InterPro" id="IPR023187">
    <property type="entry name" value="Tscrpt_reg_MarR-type_CS"/>
</dbReference>